<dbReference type="AlphaFoldDB" id="A0A9D4AI32"/>
<evidence type="ECO:0000313" key="1">
    <source>
        <dbReference type="EMBL" id="KAH1121011.1"/>
    </source>
</evidence>
<accession>A0A9D4AI32</accession>
<dbReference type="Proteomes" id="UP000828251">
    <property type="component" value="Unassembled WGS sequence"/>
</dbReference>
<feature type="non-terminal residue" evidence="1">
    <location>
        <position position="1"/>
    </location>
</feature>
<organism evidence="1 2">
    <name type="scientific">Gossypium stocksii</name>
    <dbReference type="NCBI Taxonomy" id="47602"/>
    <lineage>
        <taxon>Eukaryota</taxon>
        <taxon>Viridiplantae</taxon>
        <taxon>Streptophyta</taxon>
        <taxon>Embryophyta</taxon>
        <taxon>Tracheophyta</taxon>
        <taxon>Spermatophyta</taxon>
        <taxon>Magnoliopsida</taxon>
        <taxon>eudicotyledons</taxon>
        <taxon>Gunneridae</taxon>
        <taxon>Pentapetalae</taxon>
        <taxon>rosids</taxon>
        <taxon>malvids</taxon>
        <taxon>Malvales</taxon>
        <taxon>Malvaceae</taxon>
        <taxon>Malvoideae</taxon>
        <taxon>Gossypium</taxon>
    </lineage>
</organism>
<evidence type="ECO:0000313" key="2">
    <source>
        <dbReference type="Proteomes" id="UP000828251"/>
    </source>
</evidence>
<name>A0A9D4AI32_9ROSI</name>
<sequence length="87" mass="10061">NSSSAATVSTDINSIPMLNGTNFKEWKSHLLIEFGYMDIDFALREEQLAPLTTDSTPDIKRDFKRWDRSNRMSLMSMKHSFLEAFRA</sequence>
<reference evidence="1 2" key="1">
    <citation type="journal article" date="2021" name="Plant Biotechnol. J.">
        <title>Multi-omics assisted identification of the key and species-specific regulatory components of drought-tolerant mechanisms in Gossypium stocksii.</title>
        <authorList>
            <person name="Yu D."/>
            <person name="Ke L."/>
            <person name="Zhang D."/>
            <person name="Wu Y."/>
            <person name="Sun Y."/>
            <person name="Mei J."/>
            <person name="Sun J."/>
            <person name="Sun Y."/>
        </authorList>
    </citation>
    <scope>NUCLEOTIDE SEQUENCE [LARGE SCALE GENOMIC DNA]</scope>
    <source>
        <strain evidence="2">cv. E1</strain>
        <tissue evidence="1">Leaf</tissue>
    </source>
</reference>
<dbReference type="OrthoDB" id="1722863at2759"/>
<proteinExistence type="predicted"/>
<protein>
    <submittedName>
        <fullName evidence="1">Uncharacterized protein</fullName>
    </submittedName>
</protein>
<keyword evidence="2" id="KW-1185">Reference proteome</keyword>
<gene>
    <name evidence="1" type="ORF">J1N35_004171</name>
</gene>
<comment type="caution">
    <text evidence="1">The sequence shown here is derived from an EMBL/GenBank/DDBJ whole genome shotgun (WGS) entry which is preliminary data.</text>
</comment>
<dbReference type="EMBL" id="JAIQCV010000002">
    <property type="protein sequence ID" value="KAH1121011.1"/>
    <property type="molecule type" value="Genomic_DNA"/>
</dbReference>